<name>A0A1C3IT29_9VIBR</name>
<accession>A0A1C3IT29</accession>
<dbReference type="InterPro" id="IPR003439">
    <property type="entry name" value="ABC_transporter-like_ATP-bd"/>
</dbReference>
<dbReference type="FunFam" id="3.40.50.300:FF:000299">
    <property type="entry name" value="ABC transporter ATP-binding protein/permease"/>
    <property type="match status" value="1"/>
</dbReference>
<dbReference type="PANTHER" id="PTHR24221:SF654">
    <property type="entry name" value="ATP-BINDING CASSETTE SUB-FAMILY B MEMBER 6"/>
    <property type="match status" value="1"/>
</dbReference>
<dbReference type="Pfam" id="PF00005">
    <property type="entry name" value="ABC_tran"/>
    <property type="match status" value="1"/>
</dbReference>
<evidence type="ECO:0000256" key="6">
    <source>
        <dbReference type="ARBA" id="ARBA00022840"/>
    </source>
</evidence>
<evidence type="ECO:0000259" key="11">
    <source>
        <dbReference type="PROSITE" id="PS50929"/>
    </source>
</evidence>
<keyword evidence="4 9" id="KW-0812">Transmembrane</keyword>
<feature type="transmembrane region" description="Helical" evidence="9">
    <location>
        <begin position="49"/>
        <end position="68"/>
    </location>
</feature>
<feature type="domain" description="ABC transporter" evidence="10">
    <location>
        <begin position="325"/>
        <end position="558"/>
    </location>
</feature>
<dbReference type="InterPro" id="IPR027417">
    <property type="entry name" value="P-loop_NTPase"/>
</dbReference>
<dbReference type="Gene3D" id="3.40.50.300">
    <property type="entry name" value="P-loop containing nucleotide triphosphate hydrolases"/>
    <property type="match status" value="1"/>
</dbReference>
<dbReference type="InterPro" id="IPR003593">
    <property type="entry name" value="AAA+_ATPase"/>
</dbReference>
<dbReference type="PROSITE" id="PS50893">
    <property type="entry name" value="ABC_TRANSPORTER_2"/>
    <property type="match status" value="1"/>
</dbReference>
<feature type="transmembrane region" description="Helical" evidence="9">
    <location>
        <begin position="270"/>
        <end position="294"/>
    </location>
</feature>
<evidence type="ECO:0000313" key="12">
    <source>
        <dbReference type="EMBL" id="SBS64586.1"/>
    </source>
</evidence>
<keyword evidence="6 12" id="KW-0067">ATP-binding</keyword>
<evidence type="ECO:0000256" key="4">
    <source>
        <dbReference type="ARBA" id="ARBA00022692"/>
    </source>
</evidence>
<evidence type="ECO:0000256" key="2">
    <source>
        <dbReference type="ARBA" id="ARBA00022448"/>
    </source>
</evidence>
<feature type="domain" description="ABC transmembrane type-1" evidence="11">
    <location>
        <begin position="79"/>
        <end position="294"/>
    </location>
</feature>
<keyword evidence="7 9" id="KW-1133">Transmembrane helix</keyword>
<dbReference type="EC" id="3.6.3.-" evidence="12"/>
<sequence>MRNTLKLLDHADINPKTFLVGIAGKVLSEILPLICWLLVFGALTQTLLLPLKALFAISLITVVVQWRLGQSTKQSFLGAYDITHQLRKVLLHDIRSQPFSKIVGQGLGERIKLITRDLKAFEDIFSHLIADLVSALVVPFAMLCVMLFCSPYLASLMLIVMVNASLLLWKFEDDFSKKAQRHVDKNASCTNKLLEYIACLPTLKRFGRSEVLATPLSQELADLRKTGLGVEWAGGIGVILASLLLELSIPMVAGLGAYLNSIGNLTIGEWLVSIISAVACIRPFVRMAIFSTLLRYMAKSADRLYFLSQEPQQPVHGVQAHHHDIEFKAVELTLDGNTILKDINLQVPYGQHIALVGTSGAGKTTLLDLLAAFHIPTHGTVKIGGSTVEATGTMYWYQQISYVTQNVQLFAGTLKDNLLIAKTDASLQELETAITTAGLDELLARLPQGLNTEINENGKDLSGGERQRLSLARALLHDAPIVLLDEFTSALDHPKQQEILQSITESFASKTMITIAHRLDTIADADCIYLMSQGRIDDFGSHEQLITTSSHYQSLWEAQHNN</sequence>
<evidence type="ECO:0000256" key="7">
    <source>
        <dbReference type="ARBA" id="ARBA00022989"/>
    </source>
</evidence>
<keyword evidence="2" id="KW-0813">Transport</keyword>
<feature type="transmembrane region" description="Helical" evidence="9">
    <location>
        <begin position="20"/>
        <end position="43"/>
    </location>
</feature>
<dbReference type="InterPro" id="IPR017871">
    <property type="entry name" value="ABC_transporter-like_CS"/>
</dbReference>
<evidence type="ECO:0000256" key="9">
    <source>
        <dbReference type="SAM" id="Phobius"/>
    </source>
</evidence>
<dbReference type="GO" id="GO:0005524">
    <property type="term" value="F:ATP binding"/>
    <property type="evidence" value="ECO:0007669"/>
    <property type="project" value="UniProtKB-KW"/>
</dbReference>
<proteinExistence type="predicted"/>
<comment type="subcellular location">
    <subcellularLocation>
        <location evidence="1">Cell membrane</location>
        <topology evidence="1">Multi-pass membrane protein</topology>
    </subcellularLocation>
</comment>
<dbReference type="SUPFAM" id="SSF90123">
    <property type="entry name" value="ABC transporter transmembrane region"/>
    <property type="match status" value="1"/>
</dbReference>
<organism evidence="12 13">
    <name type="scientific">Vibrio atlanticus</name>
    <dbReference type="NCBI Taxonomy" id="693153"/>
    <lineage>
        <taxon>Bacteria</taxon>
        <taxon>Pseudomonadati</taxon>
        <taxon>Pseudomonadota</taxon>
        <taxon>Gammaproteobacteria</taxon>
        <taxon>Vibrionales</taxon>
        <taxon>Vibrionaceae</taxon>
        <taxon>Vibrio</taxon>
    </lineage>
</organism>
<dbReference type="PROSITE" id="PS50929">
    <property type="entry name" value="ABC_TM1F"/>
    <property type="match status" value="1"/>
</dbReference>
<feature type="transmembrane region" description="Helical" evidence="9">
    <location>
        <begin position="154"/>
        <end position="171"/>
    </location>
</feature>
<dbReference type="RefSeq" id="WP_065679246.1">
    <property type="nucleotide sequence ID" value="NZ_AP025461.1"/>
</dbReference>
<evidence type="ECO:0000259" key="10">
    <source>
        <dbReference type="PROSITE" id="PS50893"/>
    </source>
</evidence>
<dbReference type="SUPFAM" id="SSF52540">
    <property type="entry name" value="P-loop containing nucleoside triphosphate hydrolases"/>
    <property type="match status" value="1"/>
</dbReference>
<dbReference type="GO" id="GO:0140359">
    <property type="term" value="F:ABC-type transporter activity"/>
    <property type="evidence" value="ECO:0007669"/>
    <property type="project" value="InterPro"/>
</dbReference>
<evidence type="ECO:0000313" key="13">
    <source>
        <dbReference type="Proteomes" id="UP000092876"/>
    </source>
</evidence>
<dbReference type="GO" id="GO:0016887">
    <property type="term" value="F:ATP hydrolysis activity"/>
    <property type="evidence" value="ECO:0007669"/>
    <property type="project" value="InterPro"/>
</dbReference>
<dbReference type="SMART" id="SM00382">
    <property type="entry name" value="AAA"/>
    <property type="match status" value="1"/>
</dbReference>
<evidence type="ECO:0000256" key="5">
    <source>
        <dbReference type="ARBA" id="ARBA00022741"/>
    </source>
</evidence>
<keyword evidence="3" id="KW-1003">Cell membrane</keyword>
<dbReference type="Pfam" id="PF00664">
    <property type="entry name" value="ABC_membrane"/>
    <property type="match status" value="1"/>
</dbReference>
<dbReference type="Gene3D" id="1.20.1560.10">
    <property type="entry name" value="ABC transporter type 1, transmembrane domain"/>
    <property type="match status" value="1"/>
</dbReference>
<dbReference type="InterPro" id="IPR039421">
    <property type="entry name" value="Type_1_exporter"/>
</dbReference>
<dbReference type="InterPro" id="IPR036640">
    <property type="entry name" value="ABC1_TM_sf"/>
</dbReference>
<dbReference type="GO" id="GO:0034040">
    <property type="term" value="F:ATPase-coupled lipid transmembrane transporter activity"/>
    <property type="evidence" value="ECO:0007669"/>
    <property type="project" value="TreeGrafter"/>
</dbReference>
<keyword evidence="5" id="KW-0547">Nucleotide-binding</keyword>
<dbReference type="Proteomes" id="UP000092876">
    <property type="component" value="Unassembled WGS sequence"/>
</dbReference>
<feature type="transmembrane region" description="Helical" evidence="9">
    <location>
        <begin position="128"/>
        <end position="148"/>
    </location>
</feature>
<protein>
    <submittedName>
        <fullName evidence="12">Iron import ATP-binding/permease protein IrtB</fullName>
        <ecNumber evidence="12">3.6.3.-</ecNumber>
    </submittedName>
</protein>
<evidence type="ECO:0000256" key="3">
    <source>
        <dbReference type="ARBA" id="ARBA00022475"/>
    </source>
</evidence>
<keyword evidence="8 9" id="KW-0472">Membrane</keyword>
<dbReference type="PANTHER" id="PTHR24221">
    <property type="entry name" value="ATP-BINDING CASSETTE SUB-FAMILY B"/>
    <property type="match status" value="1"/>
</dbReference>
<dbReference type="InterPro" id="IPR011527">
    <property type="entry name" value="ABC1_TM_dom"/>
</dbReference>
<dbReference type="PROSITE" id="PS00211">
    <property type="entry name" value="ABC_TRANSPORTER_1"/>
    <property type="match status" value="1"/>
</dbReference>
<evidence type="ECO:0000256" key="1">
    <source>
        <dbReference type="ARBA" id="ARBA00004651"/>
    </source>
</evidence>
<gene>
    <name evidence="12" type="primary">irtB</name>
    <name evidence="12" type="ORF">VAT7223_02274</name>
</gene>
<dbReference type="AlphaFoldDB" id="A0A1C3IT29"/>
<feature type="transmembrane region" description="Helical" evidence="9">
    <location>
        <begin position="232"/>
        <end position="258"/>
    </location>
</feature>
<dbReference type="GeneID" id="94234959"/>
<reference evidence="13" key="1">
    <citation type="submission" date="2016-06" db="EMBL/GenBank/DDBJ databases">
        <authorList>
            <person name="Rodrigo-Torres Lidia"/>
            <person name="Arahal R.David."/>
        </authorList>
    </citation>
    <scope>NUCLEOTIDE SEQUENCE [LARGE SCALE GENOMIC DNA]</scope>
    <source>
        <strain evidence="13">CECT 7223</strain>
    </source>
</reference>
<keyword evidence="12" id="KW-0378">Hydrolase</keyword>
<dbReference type="EMBL" id="FLQP01000028">
    <property type="protein sequence ID" value="SBS64586.1"/>
    <property type="molecule type" value="Genomic_DNA"/>
</dbReference>
<evidence type="ECO:0000256" key="8">
    <source>
        <dbReference type="ARBA" id="ARBA00023136"/>
    </source>
</evidence>
<dbReference type="GO" id="GO:0005886">
    <property type="term" value="C:plasma membrane"/>
    <property type="evidence" value="ECO:0007669"/>
    <property type="project" value="UniProtKB-SubCell"/>
</dbReference>